<proteinExistence type="predicted"/>
<dbReference type="AlphaFoldDB" id="A0A8C6Y043"/>
<accession>A0A8C6Y043</accession>
<evidence type="ECO:0000313" key="3">
    <source>
        <dbReference type="Proteomes" id="UP000694559"/>
    </source>
</evidence>
<dbReference type="PROSITE" id="PS51220">
    <property type="entry name" value="NIDO"/>
    <property type="match status" value="1"/>
</dbReference>
<dbReference type="GO" id="GO:0007160">
    <property type="term" value="P:cell-matrix adhesion"/>
    <property type="evidence" value="ECO:0007669"/>
    <property type="project" value="InterPro"/>
</dbReference>
<evidence type="ECO:0000259" key="1">
    <source>
        <dbReference type="PROSITE" id="PS51220"/>
    </source>
</evidence>
<reference evidence="2" key="1">
    <citation type="submission" date="2025-08" db="UniProtKB">
        <authorList>
            <consortium name="Ensembl"/>
        </authorList>
    </citation>
    <scope>IDENTIFICATION</scope>
</reference>
<reference evidence="2" key="2">
    <citation type="submission" date="2025-09" db="UniProtKB">
        <authorList>
            <consortium name="Ensembl"/>
        </authorList>
    </citation>
    <scope>IDENTIFICATION</scope>
</reference>
<organism evidence="2 3">
    <name type="scientific">Naja naja</name>
    <name type="common">Indian cobra</name>
    <dbReference type="NCBI Taxonomy" id="35670"/>
    <lineage>
        <taxon>Eukaryota</taxon>
        <taxon>Metazoa</taxon>
        <taxon>Chordata</taxon>
        <taxon>Craniata</taxon>
        <taxon>Vertebrata</taxon>
        <taxon>Euteleostomi</taxon>
        <taxon>Lepidosauria</taxon>
        <taxon>Squamata</taxon>
        <taxon>Bifurcata</taxon>
        <taxon>Unidentata</taxon>
        <taxon>Episquamata</taxon>
        <taxon>Toxicofera</taxon>
        <taxon>Serpentes</taxon>
        <taxon>Colubroidea</taxon>
        <taxon>Elapidae</taxon>
        <taxon>Elapinae</taxon>
        <taxon>Naja</taxon>
    </lineage>
</organism>
<dbReference type="PANTHER" id="PTHR13802">
    <property type="entry name" value="MUCIN 4-RELATED"/>
    <property type="match status" value="1"/>
</dbReference>
<dbReference type="OMA" id="YWADANI"/>
<protein>
    <recommendedName>
        <fullName evidence="1">NIDO domain-containing protein</fullName>
    </recommendedName>
</protein>
<dbReference type="GeneTree" id="ENSGT00730000110943"/>
<dbReference type="Pfam" id="PF06119">
    <property type="entry name" value="NIDO"/>
    <property type="match status" value="1"/>
</dbReference>
<sequence>MVPFLCEIFCLCKLRCGRCICGSLCVEVYIYIYTPHIDFFLPYKKTEASQATATTLQTFNQRKRNKMESFSIFLLLAVGSALPCLAASQKTSLLYPYGETQGDSENPVADDGNSPEITIKKSFSFYGKKYNSLFVNNNGVVSFGKYVSEYTPTAFPLKEGIPFVAPFWADVDNRVSGSIYWRQTEDSVLLSRFAADLSRYLVDISFTPTWMFIATWDQVGYYGSASNKVNTFQAVLATDGERSFIMLNYADIQWTTGTGNDGDIFTGLGGTPAQAGFDSGDTEHYYNIPGSRTDGILNITKTTNVGEQGRWLLQVDKLIIGVPTPKSDCLDE</sequence>
<dbReference type="OrthoDB" id="6236007at2759"/>
<feature type="domain" description="NIDO" evidence="1">
    <location>
        <begin position="166"/>
        <end position="318"/>
    </location>
</feature>
<dbReference type="PANTHER" id="PTHR13802:SF59">
    <property type="entry name" value="SUSHI DOMAIN-CONTAINING PROTEIN 2"/>
    <property type="match status" value="1"/>
</dbReference>
<dbReference type="Ensembl" id="ENSNNAT00000023514.1">
    <property type="protein sequence ID" value="ENSNNAP00000022439.1"/>
    <property type="gene ID" value="ENSNNAG00000014808.1"/>
</dbReference>
<dbReference type="InterPro" id="IPR003886">
    <property type="entry name" value="NIDO_dom"/>
</dbReference>
<keyword evidence="3" id="KW-1185">Reference proteome</keyword>
<name>A0A8C6Y043_NAJNA</name>
<evidence type="ECO:0000313" key="2">
    <source>
        <dbReference type="Ensembl" id="ENSNNAP00000022439.1"/>
    </source>
</evidence>
<dbReference type="Proteomes" id="UP000694559">
    <property type="component" value="Unplaced"/>
</dbReference>
<dbReference type="InterPro" id="IPR051495">
    <property type="entry name" value="Epithelial_Barrier/Signaling"/>
</dbReference>
<dbReference type="SMART" id="SM00539">
    <property type="entry name" value="NIDO"/>
    <property type="match status" value="1"/>
</dbReference>